<accession>A0ACC0MU64</accession>
<sequence>MLGNPKSKKKVGKKKQSCALIRSANAAVALPISFVSINMTHLNETQAVWSLNKIMGLSYLRNEKDLTQRLAIMGAEDEEKAKAHDLQHND</sequence>
<name>A0ACC0MU64_RHOML</name>
<keyword evidence="2" id="KW-1185">Reference proteome</keyword>
<comment type="caution">
    <text evidence="1">The sequence shown here is derived from an EMBL/GenBank/DDBJ whole genome shotgun (WGS) entry which is preliminary data.</text>
</comment>
<dbReference type="EMBL" id="CM046395">
    <property type="protein sequence ID" value="KAI8543853.1"/>
    <property type="molecule type" value="Genomic_DNA"/>
</dbReference>
<organism evidence="1 2">
    <name type="scientific">Rhododendron molle</name>
    <name type="common">Chinese azalea</name>
    <name type="synonym">Azalea mollis</name>
    <dbReference type="NCBI Taxonomy" id="49168"/>
    <lineage>
        <taxon>Eukaryota</taxon>
        <taxon>Viridiplantae</taxon>
        <taxon>Streptophyta</taxon>
        <taxon>Embryophyta</taxon>
        <taxon>Tracheophyta</taxon>
        <taxon>Spermatophyta</taxon>
        <taxon>Magnoliopsida</taxon>
        <taxon>eudicotyledons</taxon>
        <taxon>Gunneridae</taxon>
        <taxon>Pentapetalae</taxon>
        <taxon>asterids</taxon>
        <taxon>Ericales</taxon>
        <taxon>Ericaceae</taxon>
        <taxon>Ericoideae</taxon>
        <taxon>Rhodoreae</taxon>
        <taxon>Rhododendron</taxon>
    </lineage>
</organism>
<proteinExistence type="predicted"/>
<reference evidence="1" key="1">
    <citation type="submission" date="2022-02" db="EMBL/GenBank/DDBJ databases">
        <title>Plant Genome Project.</title>
        <authorList>
            <person name="Zhang R.-G."/>
        </authorList>
    </citation>
    <scope>NUCLEOTIDE SEQUENCE</scope>
    <source>
        <strain evidence="1">AT1</strain>
    </source>
</reference>
<evidence type="ECO:0000313" key="1">
    <source>
        <dbReference type="EMBL" id="KAI8543853.1"/>
    </source>
</evidence>
<dbReference type="Proteomes" id="UP001062846">
    <property type="component" value="Chromosome 8"/>
</dbReference>
<evidence type="ECO:0000313" key="2">
    <source>
        <dbReference type="Proteomes" id="UP001062846"/>
    </source>
</evidence>
<gene>
    <name evidence="1" type="ORF">RHMOL_Rhmol08G0251400</name>
</gene>
<protein>
    <submittedName>
        <fullName evidence="1">Uncharacterized protein</fullName>
    </submittedName>
</protein>